<reference evidence="2 3" key="1">
    <citation type="submission" date="2014-12" db="EMBL/GenBank/DDBJ databases">
        <title>Draft genome sequences of 29 type strains of Enterococci.</title>
        <authorList>
            <person name="Zhong Z."/>
            <person name="Sun Z."/>
            <person name="Liu W."/>
            <person name="Zhang W."/>
            <person name="Zhang H."/>
        </authorList>
    </citation>
    <scope>NUCLEOTIDE SEQUENCE [LARGE SCALE GENOMIC DNA]</scope>
    <source>
        <strain evidence="2 3">DSM 22801</strain>
    </source>
</reference>
<protein>
    <submittedName>
        <fullName evidence="2">Uncharacterized protein</fullName>
    </submittedName>
</protein>
<dbReference type="EMBL" id="JXLC01000020">
    <property type="protein sequence ID" value="OJG90187.1"/>
    <property type="molecule type" value="Genomic_DNA"/>
</dbReference>
<sequence>MINQQIEIVQQTENNREQSPEKDRGEQKQGGSRGDSSVLHS</sequence>
<gene>
    <name evidence="2" type="ORF">RV15_GL001451</name>
</gene>
<dbReference type="Proteomes" id="UP000183039">
    <property type="component" value="Unassembled WGS sequence"/>
</dbReference>
<evidence type="ECO:0000256" key="1">
    <source>
        <dbReference type="SAM" id="MobiDB-lite"/>
    </source>
</evidence>
<evidence type="ECO:0000313" key="2">
    <source>
        <dbReference type="EMBL" id="OJG90187.1"/>
    </source>
</evidence>
<feature type="region of interest" description="Disordered" evidence="1">
    <location>
        <begin position="1"/>
        <end position="41"/>
    </location>
</feature>
<dbReference type="AlphaFoldDB" id="A0AA91GD52"/>
<feature type="compositionally biased region" description="Polar residues" evidence="1">
    <location>
        <begin position="1"/>
        <end position="13"/>
    </location>
</feature>
<comment type="caution">
    <text evidence="2">The sequence shown here is derived from an EMBL/GenBank/DDBJ whole genome shotgun (WGS) entry which is preliminary data.</text>
</comment>
<name>A0AA91GD52_9ENTE</name>
<feature type="compositionally biased region" description="Basic and acidic residues" evidence="1">
    <location>
        <begin position="14"/>
        <end position="27"/>
    </location>
</feature>
<accession>A0AA91GD52</accession>
<organism evidence="2 3">
    <name type="scientific">Enterococcus silesiacus</name>
    <dbReference type="NCBI Taxonomy" id="332949"/>
    <lineage>
        <taxon>Bacteria</taxon>
        <taxon>Bacillati</taxon>
        <taxon>Bacillota</taxon>
        <taxon>Bacilli</taxon>
        <taxon>Lactobacillales</taxon>
        <taxon>Enterococcaceae</taxon>
        <taxon>Enterococcus</taxon>
    </lineage>
</organism>
<evidence type="ECO:0000313" key="3">
    <source>
        <dbReference type="Proteomes" id="UP000183039"/>
    </source>
</evidence>
<proteinExistence type="predicted"/>